<protein>
    <submittedName>
        <fullName evidence="1">Uncharacterized protein</fullName>
    </submittedName>
</protein>
<dbReference type="Proteomes" id="UP000177798">
    <property type="component" value="Chromosome 1"/>
</dbReference>
<dbReference type="EMBL" id="CP017814">
    <property type="protein sequence ID" value="APA05665.1"/>
    <property type="molecule type" value="Genomic_DNA"/>
</dbReference>
<dbReference type="OrthoDB" id="3560778at2759"/>
<evidence type="ECO:0000313" key="1">
    <source>
        <dbReference type="EMBL" id="APA05665.1"/>
    </source>
</evidence>
<gene>
    <name evidence="1" type="ORF">sscle_01g004350</name>
</gene>
<proteinExistence type="predicted"/>
<accession>A0A1D9PSF9</accession>
<organism evidence="1 2">
    <name type="scientific">Sclerotinia sclerotiorum (strain ATCC 18683 / 1980 / Ss-1)</name>
    <name type="common">White mold</name>
    <name type="synonym">Whetzelinia sclerotiorum</name>
    <dbReference type="NCBI Taxonomy" id="665079"/>
    <lineage>
        <taxon>Eukaryota</taxon>
        <taxon>Fungi</taxon>
        <taxon>Dikarya</taxon>
        <taxon>Ascomycota</taxon>
        <taxon>Pezizomycotina</taxon>
        <taxon>Leotiomycetes</taxon>
        <taxon>Helotiales</taxon>
        <taxon>Sclerotiniaceae</taxon>
        <taxon>Sclerotinia</taxon>
    </lineage>
</organism>
<evidence type="ECO:0000313" key="2">
    <source>
        <dbReference type="Proteomes" id="UP000177798"/>
    </source>
</evidence>
<dbReference type="AlphaFoldDB" id="A0A1D9PSF9"/>
<sequence>MFGKDSTKGGIEFQFRTLRANGARQREAFENGIDPQTLNIGAMNGKCENFPITSFQDFII</sequence>
<reference evidence="2" key="1">
    <citation type="journal article" date="2017" name="Genome Biol. Evol.">
        <title>The complete genome sequence of the phytopathogenic fungus Sclerotinia sclerotiorum reveals insights into the genome architecture of broad host range pathogens.</title>
        <authorList>
            <person name="Derbyshire M."/>
            <person name="Denton-Giles M."/>
            <person name="Hegedus D."/>
            <person name="Seifbarghy S."/>
            <person name="Rollins J."/>
            <person name="van Kan J."/>
            <person name="Seidl M.F."/>
            <person name="Faino L."/>
            <person name="Mbengue M."/>
            <person name="Navaud O."/>
            <person name="Raffaele S."/>
            <person name="Hammond-Kosack K."/>
            <person name="Heard S."/>
            <person name="Oliver R."/>
        </authorList>
    </citation>
    <scope>NUCLEOTIDE SEQUENCE [LARGE SCALE GENOMIC DNA]</scope>
    <source>
        <strain evidence="2">ATCC 18683 / 1980 / Ss-1</strain>
    </source>
</reference>
<name>A0A1D9PSF9_SCLS1</name>
<dbReference type="VEuPathDB" id="FungiDB:sscle_01g004350"/>